<dbReference type="SUPFAM" id="SSF75217">
    <property type="entry name" value="alpha/beta knot"/>
    <property type="match status" value="1"/>
</dbReference>
<name>A0ABQ4PWZ1_9PROT</name>
<dbReference type="InterPro" id="IPR001537">
    <property type="entry name" value="SpoU_MeTrfase"/>
</dbReference>
<dbReference type="EMBL" id="BPFZ01000010">
    <property type="protein sequence ID" value="GIU67512.1"/>
    <property type="molecule type" value="Genomic_DNA"/>
</dbReference>
<protein>
    <recommendedName>
        <fullName evidence="6">tRNA/rRNA methyltransferase SpoU type domain-containing protein</fullName>
    </recommendedName>
</protein>
<keyword evidence="2" id="KW-0489">Methyltransferase</keyword>
<accession>A0ABQ4PWZ1</accession>
<dbReference type="Gene3D" id="3.40.1280.10">
    <property type="match status" value="1"/>
</dbReference>
<dbReference type="InterPro" id="IPR004384">
    <property type="entry name" value="RNA_MeTrfase_TrmJ/LasT"/>
</dbReference>
<feature type="domain" description="tRNA/rRNA methyltransferase SpoU type" evidence="6">
    <location>
        <begin position="60"/>
        <end position="209"/>
    </location>
</feature>
<evidence type="ECO:0000259" key="6">
    <source>
        <dbReference type="Pfam" id="PF00588"/>
    </source>
</evidence>
<evidence type="ECO:0000256" key="1">
    <source>
        <dbReference type="ARBA" id="ARBA00007228"/>
    </source>
</evidence>
<evidence type="ECO:0000256" key="4">
    <source>
        <dbReference type="ARBA" id="ARBA00022691"/>
    </source>
</evidence>
<feature type="region of interest" description="Disordered" evidence="5">
    <location>
        <begin position="1"/>
        <end position="49"/>
    </location>
</feature>
<comment type="similarity">
    <text evidence="1">Belongs to the class IV-like SAM-binding methyltransferase superfamily. RNA methyltransferase TrmH family.</text>
</comment>
<evidence type="ECO:0000313" key="7">
    <source>
        <dbReference type="EMBL" id="GIU67512.1"/>
    </source>
</evidence>
<feature type="compositionally biased region" description="Basic and acidic residues" evidence="5">
    <location>
        <begin position="1"/>
        <end position="13"/>
    </location>
</feature>
<dbReference type="Pfam" id="PF00588">
    <property type="entry name" value="SpoU_methylase"/>
    <property type="match status" value="1"/>
</dbReference>
<keyword evidence="4" id="KW-0949">S-adenosyl-L-methionine</keyword>
<dbReference type="CDD" id="cd18093">
    <property type="entry name" value="SpoU-like_TrmJ"/>
    <property type="match status" value="1"/>
</dbReference>
<dbReference type="Gene3D" id="1.10.8.590">
    <property type="match status" value="1"/>
</dbReference>
<organism evidence="7 8">
    <name type="scientific">Candidatus Phycosocius spiralis</name>
    <dbReference type="NCBI Taxonomy" id="2815099"/>
    <lineage>
        <taxon>Bacteria</taxon>
        <taxon>Pseudomonadati</taxon>
        <taxon>Pseudomonadota</taxon>
        <taxon>Alphaproteobacteria</taxon>
        <taxon>Caulobacterales</taxon>
        <taxon>Caulobacterales incertae sedis</taxon>
        <taxon>Candidatus Phycosocius</taxon>
    </lineage>
</organism>
<dbReference type="InterPro" id="IPR029028">
    <property type="entry name" value="Alpha/beta_knot_MTases"/>
</dbReference>
<reference evidence="7" key="2">
    <citation type="journal article" date="2023" name="ISME Commun">
        <title>Characterization of a bloom-associated alphaproteobacterial lineage, 'Candidatus Phycosocius': insights into freshwater algal-bacterial interactions.</title>
        <authorList>
            <person name="Tanabe Y."/>
            <person name="Yamaguchi H."/>
            <person name="Yoshida M."/>
            <person name="Kai A."/>
            <person name="Okazaki Y."/>
        </authorList>
    </citation>
    <scope>NUCLEOTIDE SEQUENCE</scope>
    <source>
        <strain evidence="7">BOTRYCO-1</strain>
    </source>
</reference>
<reference evidence="7" key="1">
    <citation type="submission" date="2021-05" db="EMBL/GenBank/DDBJ databases">
        <authorList>
            <person name="Tanabe Y."/>
        </authorList>
    </citation>
    <scope>NUCLEOTIDE SEQUENCE</scope>
    <source>
        <strain evidence="7">BOTRYCO-1</strain>
    </source>
</reference>
<keyword evidence="3" id="KW-0808">Transferase</keyword>
<dbReference type="Proteomes" id="UP001161064">
    <property type="component" value="Unassembled WGS sequence"/>
</dbReference>
<keyword evidence="8" id="KW-1185">Reference proteome</keyword>
<sequence>MNKSDSDKMRKDTQITPPPRPWEPPKPKLDGTRPVGIGPNGPLSKADQAALPGWGTAPAICLVAPQMGENIGAAARAMANFGFSELILVKPRDVWPNPKAWVMASGAEWPLESAQVVETASEAIAEKTFVIATTGTPRQVDKPLIGPRQAVARIREAMQSGEKPVILFGSERSGLDNDLIIGADILVTFPVDGRFPSLNLAQSVACLCYEWASLSEADGPPPGWSIEQKPTAPRAAFESFFEHWVEELDTTRFFWPNDRKGTMIETMRNAFVRARLTMGEVSLMRGALRSLAGGARRRALETDAETHRATMTAWLNARSSGDTATLASLQIPNASISEGPRNVILIECVFDFRQGIVLTQNAEGKMGAWIIQLQNGLIEDARYFGT</sequence>
<dbReference type="PANTHER" id="PTHR42786">
    <property type="entry name" value="TRNA/RRNA METHYLTRANSFERASE"/>
    <property type="match status" value="1"/>
</dbReference>
<dbReference type="PANTHER" id="PTHR42786:SF7">
    <property type="entry name" value="TRNA_RRNA METHYLTRANSFERASE SPOU TYPE DOMAIN-CONTAINING PROTEIN"/>
    <property type="match status" value="1"/>
</dbReference>
<evidence type="ECO:0000313" key="8">
    <source>
        <dbReference type="Proteomes" id="UP001161064"/>
    </source>
</evidence>
<dbReference type="InterPro" id="IPR029026">
    <property type="entry name" value="tRNA_m1G_MTases_N"/>
</dbReference>
<proteinExistence type="inferred from homology"/>
<evidence type="ECO:0000256" key="5">
    <source>
        <dbReference type="SAM" id="MobiDB-lite"/>
    </source>
</evidence>
<gene>
    <name evidence="7" type="ORF">PsB1_1666</name>
</gene>
<evidence type="ECO:0000256" key="3">
    <source>
        <dbReference type="ARBA" id="ARBA00022679"/>
    </source>
</evidence>
<comment type="caution">
    <text evidence="7">The sequence shown here is derived from an EMBL/GenBank/DDBJ whole genome shotgun (WGS) entry which is preliminary data.</text>
</comment>
<evidence type="ECO:0000256" key="2">
    <source>
        <dbReference type="ARBA" id="ARBA00022603"/>
    </source>
</evidence>